<reference evidence="2" key="2">
    <citation type="submission" date="2021-08" db="EMBL/GenBank/DDBJ databases">
        <authorList>
            <person name="Tani A."/>
            <person name="Ola A."/>
            <person name="Ogura Y."/>
            <person name="Katsura K."/>
            <person name="Hayashi T."/>
        </authorList>
    </citation>
    <scope>NUCLEOTIDE SEQUENCE</scope>
    <source>
        <strain evidence="2">NBRC 103626</strain>
    </source>
</reference>
<gene>
    <name evidence="2" type="ORF">NBEOAGPD_3907</name>
</gene>
<feature type="compositionally biased region" description="Basic and acidic residues" evidence="1">
    <location>
        <begin position="169"/>
        <end position="187"/>
    </location>
</feature>
<reference evidence="2" key="1">
    <citation type="journal article" date="2016" name="Front. Microbiol.">
        <title>Genome Sequence of the Piezophilic, Mesophilic Sulfate-Reducing Bacterium Desulfovibrio indicus J2T.</title>
        <authorList>
            <person name="Cao J."/>
            <person name="Maignien L."/>
            <person name="Shao Z."/>
            <person name="Alain K."/>
            <person name="Jebbar M."/>
        </authorList>
    </citation>
    <scope>NUCLEOTIDE SEQUENCE</scope>
    <source>
        <strain evidence="2">NBRC 103626</strain>
    </source>
</reference>
<feature type="region of interest" description="Disordered" evidence="1">
    <location>
        <begin position="156"/>
        <end position="194"/>
    </location>
</feature>
<keyword evidence="3" id="KW-1185">Reference proteome</keyword>
<accession>A0AA37HRU7</accession>
<evidence type="ECO:0008006" key="4">
    <source>
        <dbReference type="Google" id="ProtNLM"/>
    </source>
</evidence>
<dbReference type="EMBL" id="BPQM01000105">
    <property type="protein sequence ID" value="GJD80665.1"/>
    <property type="molecule type" value="Genomic_DNA"/>
</dbReference>
<dbReference type="RefSeq" id="WP_238304640.1">
    <property type="nucleotide sequence ID" value="NZ_BPQM01000105.1"/>
</dbReference>
<feature type="region of interest" description="Disordered" evidence="1">
    <location>
        <begin position="43"/>
        <end position="88"/>
    </location>
</feature>
<evidence type="ECO:0000256" key="1">
    <source>
        <dbReference type="SAM" id="MobiDB-lite"/>
    </source>
</evidence>
<dbReference type="Proteomes" id="UP001055108">
    <property type="component" value="Unassembled WGS sequence"/>
</dbReference>
<evidence type="ECO:0000313" key="3">
    <source>
        <dbReference type="Proteomes" id="UP001055108"/>
    </source>
</evidence>
<organism evidence="2 3">
    <name type="scientific">Methylobacterium gregans</name>
    <dbReference type="NCBI Taxonomy" id="374424"/>
    <lineage>
        <taxon>Bacteria</taxon>
        <taxon>Pseudomonadati</taxon>
        <taxon>Pseudomonadota</taxon>
        <taxon>Alphaproteobacteria</taxon>
        <taxon>Hyphomicrobiales</taxon>
        <taxon>Methylobacteriaceae</taxon>
        <taxon>Methylobacterium</taxon>
    </lineage>
</organism>
<dbReference type="AlphaFoldDB" id="A0AA37HRU7"/>
<evidence type="ECO:0000313" key="2">
    <source>
        <dbReference type="EMBL" id="GJD80665.1"/>
    </source>
</evidence>
<proteinExistence type="predicted"/>
<feature type="compositionally biased region" description="Low complexity" evidence="1">
    <location>
        <begin position="49"/>
        <end position="58"/>
    </location>
</feature>
<name>A0AA37HRU7_9HYPH</name>
<protein>
    <recommendedName>
        <fullName evidence="4">Flagellar assembly protein FliH</fullName>
    </recommendedName>
</protein>
<comment type="caution">
    <text evidence="2">The sequence shown here is derived from an EMBL/GenBank/DDBJ whole genome shotgun (WGS) entry which is preliminary data.</text>
</comment>
<sequence>MSAILASFLPDFSDALAPAPAEPAAPPIPAPWIPARVVRTARAEPELRAAPSAADGAAEPTGEPAGDAVEGSAAARTDGPAAQPAPLQPMTVPEALNALQALVGQPAARELEARFVARPEPQVPAREAPTRPQAEVIPLVPQAAADPFANPWSGLKRSAPAAPEPVETPEERAARLEEAEARGREAGRAQGLAEARAEAEAAMAAEREAFAAELAAERARWSESEAERLAAGFAAALRALDADLTRRIGRLLVPVLTDALRRRAVDDLAQALGRLTADPNHAAIRVSGPEDLLAALRCRLGDQADGIAFAPGAAPEVSVVADQTVIETQLAAWTRLLAAAAADPAAES</sequence>